<name>A0A0F9G3E7_9ZZZZ</name>
<organism evidence="1">
    <name type="scientific">marine sediment metagenome</name>
    <dbReference type="NCBI Taxonomy" id="412755"/>
    <lineage>
        <taxon>unclassified sequences</taxon>
        <taxon>metagenomes</taxon>
        <taxon>ecological metagenomes</taxon>
    </lineage>
</organism>
<accession>A0A0F9G3E7</accession>
<proteinExistence type="predicted"/>
<sequence>MDKAITLTIQVIARMGTRSTSYNVKDIERALLQVDLTPVRDGVFFTAEQVYSNKADTITARKQIETALQRVHRNVAYRFSFS</sequence>
<gene>
    <name evidence="1" type="ORF">LCGC14_2168460</name>
</gene>
<reference evidence="1" key="1">
    <citation type="journal article" date="2015" name="Nature">
        <title>Complex archaea that bridge the gap between prokaryotes and eukaryotes.</title>
        <authorList>
            <person name="Spang A."/>
            <person name="Saw J.H."/>
            <person name="Jorgensen S.L."/>
            <person name="Zaremba-Niedzwiedzka K."/>
            <person name="Martijn J."/>
            <person name="Lind A.E."/>
            <person name="van Eijk R."/>
            <person name="Schleper C."/>
            <person name="Guy L."/>
            <person name="Ettema T.J."/>
        </authorList>
    </citation>
    <scope>NUCLEOTIDE SEQUENCE</scope>
</reference>
<protein>
    <submittedName>
        <fullName evidence="1">Uncharacterized protein</fullName>
    </submittedName>
</protein>
<dbReference type="EMBL" id="LAZR01027949">
    <property type="protein sequence ID" value="KKL64095.1"/>
    <property type="molecule type" value="Genomic_DNA"/>
</dbReference>
<dbReference type="AlphaFoldDB" id="A0A0F9G3E7"/>
<comment type="caution">
    <text evidence="1">The sequence shown here is derived from an EMBL/GenBank/DDBJ whole genome shotgun (WGS) entry which is preliminary data.</text>
</comment>
<evidence type="ECO:0000313" key="1">
    <source>
        <dbReference type="EMBL" id="KKL64095.1"/>
    </source>
</evidence>